<dbReference type="Proteomes" id="UP000054928">
    <property type="component" value="Unassembled WGS sequence"/>
</dbReference>
<feature type="compositionally biased region" description="Basic and acidic residues" evidence="1">
    <location>
        <begin position="29"/>
        <end position="53"/>
    </location>
</feature>
<organism evidence="2 3">
    <name type="scientific">Plasmopara halstedii</name>
    <name type="common">Downy mildew of sunflower</name>
    <dbReference type="NCBI Taxonomy" id="4781"/>
    <lineage>
        <taxon>Eukaryota</taxon>
        <taxon>Sar</taxon>
        <taxon>Stramenopiles</taxon>
        <taxon>Oomycota</taxon>
        <taxon>Peronosporomycetes</taxon>
        <taxon>Peronosporales</taxon>
        <taxon>Peronosporaceae</taxon>
        <taxon>Plasmopara</taxon>
    </lineage>
</organism>
<keyword evidence="3" id="KW-1185">Reference proteome</keyword>
<dbReference type="RefSeq" id="XP_024576332.1">
    <property type="nucleotide sequence ID" value="XM_024725567.1"/>
</dbReference>
<name>A0A0N7L4Y4_PLAHL</name>
<dbReference type="EMBL" id="CCYD01000442">
    <property type="protein sequence ID" value="CEG39963.1"/>
    <property type="molecule type" value="Genomic_DNA"/>
</dbReference>
<feature type="region of interest" description="Disordered" evidence="1">
    <location>
        <begin position="22"/>
        <end position="82"/>
    </location>
</feature>
<dbReference type="OMA" id="ICENESM"/>
<feature type="compositionally biased region" description="Basic and acidic residues" evidence="1">
    <location>
        <begin position="497"/>
        <end position="506"/>
    </location>
</feature>
<evidence type="ECO:0000313" key="3">
    <source>
        <dbReference type="Proteomes" id="UP000054928"/>
    </source>
</evidence>
<dbReference type="OrthoDB" id="129924at2759"/>
<evidence type="ECO:0000256" key="1">
    <source>
        <dbReference type="SAM" id="MobiDB-lite"/>
    </source>
</evidence>
<proteinExistence type="predicted"/>
<dbReference type="GeneID" id="36405243"/>
<feature type="region of interest" description="Disordered" evidence="1">
    <location>
        <begin position="455"/>
        <end position="482"/>
    </location>
</feature>
<dbReference type="AlphaFoldDB" id="A0A0N7L4Y4"/>
<feature type="compositionally biased region" description="Polar residues" evidence="1">
    <location>
        <begin position="69"/>
        <end position="78"/>
    </location>
</feature>
<reference evidence="3" key="1">
    <citation type="submission" date="2014-09" db="EMBL/GenBank/DDBJ databases">
        <authorList>
            <person name="Sharma Rahul"/>
            <person name="Thines Marco"/>
        </authorList>
    </citation>
    <scope>NUCLEOTIDE SEQUENCE [LARGE SCALE GENOMIC DNA]</scope>
</reference>
<feature type="region of interest" description="Disordered" evidence="1">
    <location>
        <begin position="497"/>
        <end position="518"/>
    </location>
</feature>
<accession>A0A0N7L4Y4</accession>
<sequence>MGCSQSKSIDVEIPVATVSVKTTESKAVVNEEPKVSENQLKMEEEDHLDEAPKTLEPVSLGRNKMTPATKEQTPNSSAVDVPDSVRANFSSFSISFIDPTVSAPTSVSTEPNVASMRVAVISETESIFDTQSASMEVKNVESKENVEKSSVDEIAVDSVIFEPIVEKDVEVEMDVEKTVELNVEKIDESEVKENFTEKVEETDAVEEKIANEIVESICENESMKTEDVNIPPIVVEDESALKVNEVVDAIKEETATSEPCNYILKAEDSDLVTTEVAEKPAPNNGEDVTMVKASAALDFVEDVGEEAAVDVETDSIPTDIIAVEENAVTIEESAENANSFVNEAVEQSAEKEIVEQIIAAIVKEQVDAAILKATEQHLNVKTVVAVEKTELKVEQAEKEAIVDDKSEQVGSAENKDLAELTLVEQKDSDIDEEITESIAESLKEAISTDNHTEVATVSTSTEENESDCSTLSGDEAEIKQRHDAEVSTILSVVNTKKSMEREEKEIAASITPTTSNEI</sequence>
<protein>
    <submittedName>
        <fullName evidence="2">Uncharacterized protein</fullName>
    </submittedName>
</protein>
<evidence type="ECO:0000313" key="2">
    <source>
        <dbReference type="EMBL" id="CEG39963.1"/>
    </source>
</evidence>